<evidence type="ECO:0000256" key="6">
    <source>
        <dbReference type="ARBA" id="ARBA00023315"/>
    </source>
</evidence>
<keyword evidence="6 8" id="KW-0012">Acyltransferase</keyword>
<evidence type="ECO:0000313" key="11">
    <source>
        <dbReference type="Proteomes" id="UP000317648"/>
    </source>
</evidence>
<evidence type="ECO:0000256" key="2">
    <source>
        <dbReference type="ARBA" id="ARBA00010712"/>
    </source>
</evidence>
<dbReference type="EC" id="2.3.1.178" evidence="3 8"/>
<organism evidence="10 11">
    <name type="scientific">Lignipirellula cremea</name>
    <dbReference type="NCBI Taxonomy" id="2528010"/>
    <lineage>
        <taxon>Bacteria</taxon>
        <taxon>Pseudomonadati</taxon>
        <taxon>Planctomycetota</taxon>
        <taxon>Planctomycetia</taxon>
        <taxon>Pirellulales</taxon>
        <taxon>Pirellulaceae</taxon>
        <taxon>Lignipirellula</taxon>
    </lineage>
</organism>
<gene>
    <name evidence="8 10" type="primary">ectA</name>
    <name evidence="10" type="ORF">Pla8534_45090</name>
</gene>
<evidence type="ECO:0000256" key="3">
    <source>
        <dbReference type="ARBA" id="ARBA00012355"/>
    </source>
</evidence>
<dbReference type="CDD" id="cd04301">
    <property type="entry name" value="NAT_SF"/>
    <property type="match status" value="1"/>
</dbReference>
<keyword evidence="11" id="KW-1185">Reference proteome</keyword>
<dbReference type="PROSITE" id="PS51186">
    <property type="entry name" value="GNAT"/>
    <property type="match status" value="1"/>
</dbReference>
<dbReference type="KEGG" id="lcre:Pla8534_45090"/>
<dbReference type="Proteomes" id="UP000317648">
    <property type="component" value="Chromosome"/>
</dbReference>
<dbReference type="GO" id="GO:0019491">
    <property type="term" value="P:ectoine biosynthetic process"/>
    <property type="evidence" value="ECO:0007669"/>
    <property type="project" value="UniProtKB-UniPathway"/>
</dbReference>
<comment type="function">
    <text evidence="8">Catalyzes the acetylation of L-2,4-diaminobutyrate (DABA) to gamma-N-acetyl-alpha,gamma-diaminobutyric acid (ADABA) with acetyl coenzyme A.</text>
</comment>
<dbReference type="Pfam" id="PF00583">
    <property type="entry name" value="Acetyltransf_1"/>
    <property type="match status" value="1"/>
</dbReference>
<dbReference type="NCBIfam" id="TIGR02406">
    <property type="entry name" value="ectoine_EctA"/>
    <property type="match status" value="1"/>
</dbReference>
<accession>A0A518DXW2</accession>
<evidence type="ECO:0000256" key="1">
    <source>
        <dbReference type="ARBA" id="ARBA00004978"/>
    </source>
</evidence>
<dbReference type="RefSeq" id="WP_145055302.1">
    <property type="nucleotide sequence ID" value="NZ_CP036433.1"/>
</dbReference>
<reference evidence="10 11" key="1">
    <citation type="submission" date="2019-02" db="EMBL/GenBank/DDBJ databases">
        <title>Deep-cultivation of Planctomycetes and their phenomic and genomic characterization uncovers novel biology.</title>
        <authorList>
            <person name="Wiegand S."/>
            <person name="Jogler M."/>
            <person name="Boedeker C."/>
            <person name="Pinto D."/>
            <person name="Vollmers J."/>
            <person name="Rivas-Marin E."/>
            <person name="Kohn T."/>
            <person name="Peeters S.H."/>
            <person name="Heuer A."/>
            <person name="Rast P."/>
            <person name="Oberbeckmann S."/>
            <person name="Bunk B."/>
            <person name="Jeske O."/>
            <person name="Meyerdierks A."/>
            <person name="Storesund J.E."/>
            <person name="Kallscheuer N."/>
            <person name="Luecker S."/>
            <person name="Lage O.M."/>
            <person name="Pohl T."/>
            <person name="Merkel B.J."/>
            <person name="Hornburger P."/>
            <person name="Mueller R.-W."/>
            <person name="Bruemmer F."/>
            <person name="Labrenz M."/>
            <person name="Spormann A.M."/>
            <person name="Op den Camp H."/>
            <person name="Overmann J."/>
            <person name="Amann R."/>
            <person name="Jetten M.S.M."/>
            <person name="Mascher T."/>
            <person name="Medema M.H."/>
            <person name="Devos D.P."/>
            <person name="Kaster A.-K."/>
            <person name="Ovreas L."/>
            <person name="Rohde M."/>
            <person name="Galperin M.Y."/>
            <person name="Jogler C."/>
        </authorList>
    </citation>
    <scope>NUCLEOTIDE SEQUENCE [LARGE SCALE GENOMIC DNA]</scope>
    <source>
        <strain evidence="10 11">Pla85_3_4</strain>
    </source>
</reference>
<protein>
    <recommendedName>
        <fullName evidence="4 8">L-2,4-diaminobutyric acid acetyltransferase</fullName>
        <shortName evidence="8">DABA acetyltransferase</shortName>
        <ecNumber evidence="3 8">2.3.1.178</ecNumber>
    </recommendedName>
</protein>
<sequence length="174" mass="18988">MTETSDPSSEIEIRRVRVSDGARIWQLVQECGVLDKNSCYAYLLVCRDFSATSFVAEANGQLLGFVAAYVRPTDPEAVFVWQIGAAPAARRRGVGKALLRAVLQATASQNRKYLEATITPSNAASMRLFQAIADERKTGCQVLPGFESVDFSPVQATTPAHEPENLVRIGPLEE</sequence>
<proteinExistence type="inferred from homology"/>
<dbReference type="Gene3D" id="3.40.630.30">
    <property type="match status" value="1"/>
</dbReference>
<dbReference type="EMBL" id="CP036433">
    <property type="protein sequence ID" value="QDU96688.1"/>
    <property type="molecule type" value="Genomic_DNA"/>
</dbReference>
<dbReference type="InterPro" id="IPR016181">
    <property type="entry name" value="Acyl_CoA_acyltransferase"/>
</dbReference>
<feature type="domain" description="N-acetyltransferase" evidence="9">
    <location>
        <begin position="11"/>
        <end position="173"/>
    </location>
</feature>
<dbReference type="UniPathway" id="UPA00067">
    <property type="reaction ID" value="UER00122"/>
</dbReference>
<dbReference type="OrthoDB" id="2436196at2"/>
<keyword evidence="5 8" id="KW-0808">Transferase</keyword>
<dbReference type="PANTHER" id="PTHR43072:SF60">
    <property type="entry name" value="L-2,4-DIAMINOBUTYRIC ACID ACETYLTRANSFERASE"/>
    <property type="match status" value="1"/>
</dbReference>
<evidence type="ECO:0000256" key="8">
    <source>
        <dbReference type="RuleBase" id="RU365045"/>
    </source>
</evidence>
<comment type="catalytic activity">
    <reaction evidence="7 8">
        <text>L-2,4-diaminobutanoate + acetyl-CoA = (2S)-4-acetamido-2-aminobutanoate + CoA + H(+)</text>
        <dbReference type="Rhea" id="RHEA:16901"/>
        <dbReference type="ChEBI" id="CHEBI:15378"/>
        <dbReference type="ChEBI" id="CHEBI:57287"/>
        <dbReference type="ChEBI" id="CHEBI:57288"/>
        <dbReference type="ChEBI" id="CHEBI:58761"/>
        <dbReference type="ChEBI" id="CHEBI:58929"/>
        <dbReference type="EC" id="2.3.1.178"/>
    </reaction>
</comment>
<comment type="similarity">
    <text evidence="2 8">Belongs to the acetyltransferase family. EctA subfamily.</text>
</comment>
<dbReference type="InterPro" id="IPR012772">
    <property type="entry name" value="Ectoine_EctA"/>
</dbReference>
<dbReference type="AlphaFoldDB" id="A0A518DXW2"/>
<evidence type="ECO:0000259" key="9">
    <source>
        <dbReference type="PROSITE" id="PS51186"/>
    </source>
</evidence>
<dbReference type="InterPro" id="IPR000182">
    <property type="entry name" value="GNAT_dom"/>
</dbReference>
<name>A0A518DXW2_9BACT</name>
<dbReference type="PANTHER" id="PTHR43072">
    <property type="entry name" value="N-ACETYLTRANSFERASE"/>
    <property type="match status" value="1"/>
</dbReference>
<dbReference type="GO" id="GO:0033816">
    <property type="term" value="F:diaminobutyrate acetyltransferase activity"/>
    <property type="evidence" value="ECO:0007669"/>
    <property type="project" value="UniProtKB-EC"/>
</dbReference>
<evidence type="ECO:0000256" key="7">
    <source>
        <dbReference type="ARBA" id="ARBA00048924"/>
    </source>
</evidence>
<dbReference type="SUPFAM" id="SSF55729">
    <property type="entry name" value="Acyl-CoA N-acyltransferases (Nat)"/>
    <property type="match status" value="1"/>
</dbReference>
<evidence type="ECO:0000256" key="4">
    <source>
        <dbReference type="ARBA" id="ARBA00017935"/>
    </source>
</evidence>
<comment type="pathway">
    <text evidence="1 8">Amine and polyamine biosynthesis; ectoine biosynthesis; L-ectoine from L-aspartate 4-semialdehyde: step 2/3.</text>
</comment>
<evidence type="ECO:0000313" key="10">
    <source>
        <dbReference type="EMBL" id="QDU96688.1"/>
    </source>
</evidence>
<evidence type="ECO:0000256" key="5">
    <source>
        <dbReference type="ARBA" id="ARBA00022679"/>
    </source>
</evidence>